<evidence type="ECO:0000256" key="7">
    <source>
        <dbReference type="ARBA" id="ARBA00023136"/>
    </source>
</evidence>
<feature type="transmembrane region" description="Helical" evidence="13">
    <location>
        <begin position="406"/>
        <end position="428"/>
    </location>
</feature>
<organism evidence="15 16">
    <name type="scientific">Pelobates cultripes</name>
    <name type="common">Western spadefoot toad</name>
    <dbReference type="NCBI Taxonomy" id="61616"/>
    <lineage>
        <taxon>Eukaryota</taxon>
        <taxon>Metazoa</taxon>
        <taxon>Chordata</taxon>
        <taxon>Craniata</taxon>
        <taxon>Vertebrata</taxon>
        <taxon>Euteleostomi</taxon>
        <taxon>Amphibia</taxon>
        <taxon>Batrachia</taxon>
        <taxon>Anura</taxon>
        <taxon>Pelobatoidea</taxon>
        <taxon>Pelobatidae</taxon>
        <taxon>Pelobates</taxon>
    </lineage>
</organism>
<feature type="transmembrane region" description="Helical" evidence="13">
    <location>
        <begin position="1357"/>
        <end position="1383"/>
    </location>
</feature>
<evidence type="ECO:0000256" key="12">
    <source>
        <dbReference type="SAM" id="MobiDB-lite"/>
    </source>
</evidence>
<dbReference type="GO" id="GO:0050909">
    <property type="term" value="P:sensory perception of taste"/>
    <property type="evidence" value="ECO:0007669"/>
    <property type="project" value="UniProtKB-ARBA"/>
</dbReference>
<dbReference type="InterPro" id="IPR017979">
    <property type="entry name" value="GPCR_3_CS"/>
</dbReference>
<dbReference type="PANTHER" id="PTHR24061">
    <property type="entry name" value="CALCIUM-SENSING RECEPTOR-RELATED"/>
    <property type="match status" value="1"/>
</dbReference>
<feature type="compositionally biased region" description="Basic residues" evidence="12">
    <location>
        <begin position="620"/>
        <end position="631"/>
    </location>
</feature>
<evidence type="ECO:0000313" key="15">
    <source>
        <dbReference type="EMBL" id="CAH2252066.1"/>
    </source>
</evidence>
<dbReference type="InterPro" id="IPR011500">
    <property type="entry name" value="GPCR_3_9-Cys_dom"/>
</dbReference>
<feature type="transmembrane region" description="Helical" evidence="13">
    <location>
        <begin position="1289"/>
        <end position="1310"/>
    </location>
</feature>
<evidence type="ECO:0000256" key="2">
    <source>
        <dbReference type="ARBA" id="ARBA00022475"/>
    </source>
</evidence>
<proteinExistence type="inferred from homology"/>
<evidence type="ECO:0000256" key="11">
    <source>
        <dbReference type="ARBA" id="ARBA00038492"/>
    </source>
</evidence>
<evidence type="ECO:0000256" key="1">
    <source>
        <dbReference type="ARBA" id="ARBA00004651"/>
    </source>
</evidence>
<dbReference type="InterPro" id="IPR038550">
    <property type="entry name" value="GPCR_3_9-Cys_sf"/>
</dbReference>
<feature type="transmembrane region" description="Helical" evidence="13">
    <location>
        <begin position="2169"/>
        <end position="2191"/>
    </location>
</feature>
<feature type="transmembrane region" description="Helical" evidence="13">
    <location>
        <begin position="1404"/>
        <end position="1429"/>
    </location>
</feature>
<keyword evidence="6" id="KW-0297">G-protein coupled receptor</keyword>
<feature type="transmembrane region" description="Helical" evidence="13">
    <location>
        <begin position="560"/>
        <end position="583"/>
    </location>
</feature>
<dbReference type="PROSITE" id="PS50259">
    <property type="entry name" value="G_PROTEIN_RECEP_F3_4"/>
    <property type="match status" value="3"/>
</dbReference>
<feature type="transmembrane region" description="Helical" evidence="13">
    <location>
        <begin position="337"/>
        <end position="360"/>
    </location>
</feature>
<evidence type="ECO:0000256" key="10">
    <source>
        <dbReference type="ARBA" id="ARBA00023224"/>
    </source>
</evidence>
<dbReference type="PRINTS" id="PR00248">
    <property type="entry name" value="GPCRMGR"/>
</dbReference>
<dbReference type="Pfam" id="PF01094">
    <property type="entry name" value="ANF_receptor"/>
    <property type="match status" value="2"/>
</dbReference>
<comment type="similarity">
    <text evidence="11">Belongs to the G-protein coupled receptor 3 family. TAS1R subfamily.</text>
</comment>
<gene>
    <name evidence="15" type="ORF">PECUL_23A035235</name>
</gene>
<feature type="transmembrane region" description="Helical" evidence="13">
    <location>
        <begin position="1252"/>
        <end position="1277"/>
    </location>
</feature>
<dbReference type="Gene3D" id="2.10.50.30">
    <property type="entry name" value="GPCR, family 3, nine cysteines domain"/>
    <property type="match status" value="1"/>
</dbReference>
<evidence type="ECO:0000256" key="3">
    <source>
        <dbReference type="ARBA" id="ARBA00022692"/>
    </source>
</evidence>
<feature type="transmembrane region" description="Helical" evidence="13">
    <location>
        <begin position="1954"/>
        <end position="1977"/>
    </location>
</feature>
<feature type="transmembrane region" description="Helical" evidence="13">
    <location>
        <begin position="448"/>
        <end position="468"/>
    </location>
</feature>
<sequence>MLEFKNMPGILKKLIMDITYLHMPAGPAGLPLPPVPSAIAVLRIYPDLVDLPQFPPALEDLPAPGTPPKSPEYTQSVITTPPALTDTPSLPTGIIDTPEKIIMHQRLLIYILSTCYFWTYALSCDIRELPAARLPGDIMIGGIFPIHEGVANLLNHSYTDDFICTRIGIERMIEALAMIYTIEKINNLTLLPGITLGYEIYDSCADVLKATQATMRLIPETANINSSCSNTEIIPTVKAVIGEEFSEMSIAVSRILSIHFIPQVPFSKCSKPCSPGYSKKHSLISCCYECVLCTEGYYTPAVDMNECLKCPPNKWSNNGSSQCNERKIEYFYWENTFAVTLMTFALFGSLLVLIAALLFIKYKDTPAVRAAGGNYSYLMIISLLFSLASIWLFIGEPSNTICQFRQPLYGISFTLCVSCILIKSLRIILAFEFANKLVNITKLTYKPIVIITVLSGLQICNCILWLALKRPFYKEMYTIPHLIVLQCDEGSYIPFGIMLGYIGCLALTCFILAYKGRKLPEKYNEARSIAFSMFIYMFVWIIFIPVYMNTSGMYLSAVQIVAILASVYGVISCHLLPACYIILFKRKRNNSQAYPRETRLGVTLLDGADQDTQAKRASVHFKRAPRPHHRVPPPADGPRELAPENTGKMMKCDQLMQSHGSHEDFNCTGHNLLTKVIFFTYGMPQSTEELEDCIPMIPLLLRNVIKSYAMIYSIEEINNSSLLPGLKLGYAIYDSCSDVSKAIQSTIKLIPELNLLNKPPDCRTKVQHSVKAIIGEMNSEISIAISRILSLHSIPQISPASSAPNFSDKLRFPSFLRTVPSDTFQTQAIAKIIRKFGWNWVGIIASDDAYGYSALDLLNTFFKEEGICLAFTKTIPPNAEHPLMQIEIHSIIQELKNCSANVVVIFASGLSVIKIFNESIRLNISRIWIASDIWSMSREVANIPNIDKVGTILGLNFHARIISGFKDYLQNLHPSGDGEKNLIHEEYKNYRFGCTKEYSEYLECINKSLGYCFTSNSITHKSPLTCKNDDNIMLANDDYLVQNIEWSTTFSTSLAVKSIAYALKNLLCKNEICTKNSSVSPLELVSEIQNVKFHYDAKMFSFDKQGDFDNGYDIINWHTHNRKTEFKTLGYYDVVSSTFALNESLIFWNSKNNKIPASNCSKSCPPGYYKKHAFINCCYECIPCPEGYFSPNTVLLLHAMSHGEQCLKVPRPTGKFPDMDRCRPCFLTQWSYNGSSECKDKKIEYFQWENPFAIVLMVFAIVGVLFIFVSGCLFIIHSDNPAVKAAGRSYTNLISMALLFSLGSVFFFIGKPSDIICQIRQPLFGISFSLCVSCILNKSLQIFLACESVKGWKKNSIVAYQSVLIIGALVSIQISICILWTILGKPFYKQIYTIPQLIAQQCNVGSYVFFGIMLGYIGFLALTCLILAYKGRKVPVRHKEAKGITFSMLIYMFVWIIFIPIYLNTSGMYLPAVQIVAILASVYGVIFCQILPIFHRKTRNSCLCLDFRGSFHSHAFHRTSLIALFWYHAGKDPAGYAFVKSYLVSSLRKGDRLEEKLMEFFWNIKCHLVGYCPIGMPALEGFGGADRLVEFDIRTILNKEMAVNAFAMMYSIEEINNSTLLPGIKLGYAIYDSCSDVSKAIQSTIKLFPELNSLYNPPKCSSEIMPTVKAVVGEMNSEISIAISRILSLHSIPQFLMSWGTARQSVGSRQWMLDSLSRSPTTLAGIPGGGACCPKVSHLRIMACANQMGQAPCSRSPTAYNDSQCKVSNLREGWHSRYPEDSPREPLVNEIKKVKFPFFGHMFKFDKTGDFVNDYEIINCLIMWNTENNTNGICLAPTPERAPRRVNEETDSIFKPNGTDDHTSRLKQYRARPCNQGTMRQPSTVVYICKCEVSRSVCPGPKRRLLFTKSWYPQRTHLADMDRCIPCGYNQWSSNGSSRCKDREIEFFNWKDPFAITLVAFATFGCILVLATVYFYIKDLNNSAVKATGRKYNYLIIISLLFSLSSTYLFIGNPSNVVCQIRQPLYGISFTVCVSSLLIKSLMYNLPYKPIKTVKYTLINKPPIIIGALTIIQIVICIIWLTTKRPFQTTIYSIPEILVLQCDEGSYIFFSIMLAYIGLISLVCFILAYKKKKLPEKRYNARGISFTMLSYMFVWVIFIPIYMNTSGMYLPAVEVVAIIASVYGVIFCCLLPECHSILIRNNQRENTQEPRLSVLQTNLDLSALNANAMICEVNYSIQERKESTNGIILLRRRRRSI</sequence>
<comment type="subcellular location">
    <subcellularLocation>
        <location evidence="1">Cell membrane</location>
        <topology evidence="1">Multi-pass membrane protein</topology>
    </subcellularLocation>
</comment>
<feature type="transmembrane region" description="Helical" evidence="13">
    <location>
        <begin position="2064"/>
        <end position="2083"/>
    </location>
</feature>
<dbReference type="Pfam" id="PF00003">
    <property type="entry name" value="7tm_3"/>
    <property type="match status" value="3"/>
</dbReference>
<feature type="transmembrane region" description="Helical" evidence="13">
    <location>
        <begin position="2023"/>
        <end position="2043"/>
    </location>
</feature>
<evidence type="ECO:0000256" key="8">
    <source>
        <dbReference type="ARBA" id="ARBA00023170"/>
    </source>
</evidence>
<keyword evidence="9" id="KW-0325">Glycoprotein</keyword>
<dbReference type="InterPro" id="IPR001828">
    <property type="entry name" value="ANF_lig-bd_rcpt"/>
</dbReference>
<dbReference type="SUPFAM" id="SSF53822">
    <property type="entry name" value="Periplasmic binding protein-like I"/>
    <property type="match status" value="3"/>
</dbReference>
<feature type="transmembrane region" description="Helical" evidence="13">
    <location>
        <begin position="1992"/>
        <end position="2011"/>
    </location>
</feature>
<feature type="transmembrane region" description="Helical" evidence="13">
    <location>
        <begin position="526"/>
        <end position="548"/>
    </location>
</feature>
<dbReference type="SMART" id="SM01411">
    <property type="entry name" value="Ephrin_rec_like"/>
    <property type="match status" value="2"/>
</dbReference>
<feature type="region of interest" description="Disordered" evidence="12">
    <location>
        <begin position="620"/>
        <end position="639"/>
    </location>
</feature>
<feature type="transmembrane region" description="Helical" evidence="13">
    <location>
        <begin position="372"/>
        <end position="394"/>
    </location>
</feature>
<dbReference type="InterPro" id="IPR000068">
    <property type="entry name" value="GPCR_3_Ca_sens_rcpt-rel"/>
</dbReference>
<keyword evidence="2" id="KW-1003">Cell membrane</keyword>
<evidence type="ECO:0000313" key="16">
    <source>
        <dbReference type="Proteomes" id="UP001295444"/>
    </source>
</evidence>
<dbReference type="Pfam" id="PF07562">
    <property type="entry name" value="NCD3G"/>
    <property type="match status" value="1"/>
</dbReference>
<dbReference type="InterPro" id="IPR000337">
    <property type="entry name" value="GPCR_3"/>
</dbReference>
<dbReference type="Proteomes" id="UP001295444">
    <property type="component" value="Chromosome 02"/>
</dbReference>
<feature type="transmembrane region" description="Helical" evidence="13">
    <location>
        <begin position="1322"/>
        <end position="1345"/>
    </location>
</feature>
<feature type="domain" description="G-protein coupled receptors family 3 profile" evidence="14">
    <location>
        <begin position="1954"/>
        <end position="2213"/>
    </location>
</feature>
<evidence type="ECO:0000256" key="9">
    <source>
        <dbReference type="ARBA" id="ARBA00023180"/>
    </source>
</evidence>
<dbReference type="PANTHER" id="PTHR24061:SF562">
    <property type="entry name" value="G-PROTEIN COUPLED RECEPTOR FAMILY C GROUP 6 MEMBER A-LIKE"/>
    <property type="match status" value="1"/>
</dbReference>
<feature type="domain" description="G-protein coupled receptors family 3 profile" evidence="14">
    <location>
        <begin position="1252"/>
        <end position="1492"/>
    </location>
</feature>
<reference evidence="15" key="1">
    <citation type="submission" date="2022-03" db="EMBL/GenBank/DDBJ databases">
        <authorList>
            <person name="Alioto T."/>
            <person name="Alioto T."/>
            <person name="Gomez Garrido J."/>
        </authorList>
    </citation>
    <scope>NUCLEOTIDE SEQUENCE</scope>
</reference>
<dbReference type="InterPro" id="IPR028082">
    <property type="entry name" value="Peripla_BP_I"/>
</dbReference>
<keyword evidence="3 13" id="KW-0812">Transmembrane</keyword>
<dbReference type="GO" id="GO:0004930">
    <property type="term" value="F:G protein-coupled receptor activity"/>
    <property type="evidence" value="ECO:0007669"/>
    <property type="project" value="UniProtKB-KW"/>
</dbReference>
<accession>A0AAD1RFQ3</accession>
<dbReference type="FunFam" id="2.10.50.30:FF:000004">
    <property type="entry name" value="Taste receptor type 1 member 3-like protein"/>
    <property type="match status" value="2"/>
</dbReference>
<keyword evidence="8 15" id="KW-0675">Receptor</keyword>
<keyword evidence="4" id="KW-0732">Signal</keyword>
<evidence type="ECO:0000256" key="5">
    <source>
        <dbReference type="ARBA" id="ARBA00022989"/>
    </source>
</evidence>
<feature type="transmembrane region" description="Helical" evidence="13">
    <location>
        <begin position="492"/>
        <end position="514"/>
    </location>
</feature>
<evidence type="ECO:0000256" key="6">
    <source>
        <dbReference type="ARBA" id="ARBA00023040"/>
    </source>
</evidence>
<dbReference type="EMBL" id="OW240913">
    <property type="protein sequence ID" value="CAH2252066.1"/>
    <property type="molecule type" value="Genomic_DNA"/>
</dbReference>
<dbReference type="FunFam" id="3.40.50.2300:FF:000016">
    <property type="entry name" value="Taste 1 receptor member 2"/>
    <property type="match status" value="1"/>
</dbReference>
<dbReference type="GO" id="GO:0005886">
    <property type="term" value="C:plasma membrane"/>
    <property type="evidence" value="ECO:0007669"/>
    <property type="project" value="UniProtKB-SubCell"/>
</dbReference>
<name>A0AAD1RFQ3_PELCU</name>
<dbReference type="PROSITE" id="PS00980">
    <property type="entry name" value="G_PROTEIN_RECEP_F3_2"/>
    <property type="match status" value="1"/>
</dbReference>
<protein>
    <submittedName>
        <fullName evidence="15">G- coupled receptor family C group 6 member A-like</fullName>
    </submittedName>
</protein>
<keyword evidence="16" id="KW-1185">Reference proteome</keyword>
<dbReference type="InterPro" id="IPR017978">
    <property type="entry name" value="GPCR_3_C"/>
</dbReference>
<feature type="transmembrane region" description="Helical" evidence="13">
    <location>
        <begin position="1441"/>
        <end position="1463"/>
    </location>
</feature>
<keyword evidence="7 13" id="KW-0472">Membrane</keyword>
<dbReference type="Gene3D" id="3.40.50.2300">
    <property type="match status" value="4"/>
</dbReference>
<keyword evidence="10" id="KW-0807">Transducer</keyword>
<evidence type="ECO:0000256" key="13">
    <source>
        <dbReference type="SAM" id="Phobius"/>
    </source>
</evidence>
<feature type="transmembrane region" description="Helical" evidence="13">
    <location>
        <begin position="2107"/>
        <end position="2129"/>
    </location>
</feature>
<feature type="domain" description="G-protein coupled receptors family 3 profile" evidence="14">
    <location>
        <begin position="337"/>
        <end position="598"/>
    </location>
</feature>
<feature type="transmembrane region" description="Helical" evidence="13">
    <location>
        <begin position="2141"/>
        <end position="2163"/>
    </location>
</feature>
<evidence type="ECO:0000256" key="4">
    <source>
        <dbReference type="ARBA" id="ARBA00022729"/>
    </source>
</evidence>
<feature type="transmembrane region" description="Helical" evidence="13">
    <location>
        <begin position="1475"/>
        <end position="1494"/>
    </location>
</feature>
<evidence type="ECO:0000259" key="14">
    <source>
        <dbReference type="PROSITE" id="PS50259"/>
    </source>
</evidence>
<keyword evidence="5 13" id="KW-1133">Transmembrane helix</keyword>